<dbReference type="InterPro" id="IPR011652">
    <property type="entry name" value="MORN_2"/>
</dbReference>
<dbReference type="EMBL" id="JAWRCO010000001">
    <property type="protein sequence ID" value="MDW6002326.1"/>
    <property type="molecule type" value="Genomic_DNA"/>
</dbReference>
<reference evidence="1 4" key="2">
    <citation type="submission" date="2023-11" db="EMBL/GenBank/DDBJ databases">
        <title>Plant-associative lifestyle of Vibrio porteresiae and its evolutionary dynamics.</title>
        <authorList>
            <person name="Rameshkumar N."/>
            <person name="Kirti K."/>
        </authorList>
    </citation>
    <scope>NUCLEOTIDE SEQUENCE [LARGE SCALE GENOMIC DNA]</scope>
    <source>
        <strain evidence="1 4">MSSRF38</strain>
    </source>
</reference>
<reference evidence="2 3" key="1">
    <citation type="submission" date="2017-05" db="EMBL/GenBank/DDBJ databases">
        <authorList>
            <person name="Song R."/>
            <person name="Chenine A.L."/>
            <person name="Ruprecht R.M."/>
        </authorList>
    </citation>
    <scope>NUCLEOTIDE SEQUENCE [LARGE SCALE GENOMIC DNA]</scope>
    <source>
        <strain evidence="2 3">CECT 7927</strain>
    </source>
</reference>
<evidence type="ECO:0000313" key="3">
    <source>
        <dbReference type="Proteomes" id="UP000196125"/>
    </source>
</evidence>
<dbReference type="Proteomes" id="UP001283366">
    <property type="component" value="Unassembled WGS sequence"/>
</dbReference>
<dbReference type="Gene3D" id="2.20.110.10">
    <property type="entry name" value="Histone H3 K4-specific methyltransferase SET7/9 N-terminal domain"/>
    <property type="match status" value="1"/>
</dbReference>
<dbReference type="OrthoDB" id="5861954at2"/>
<sequence length="133" mass="15346">MIRIDDDELDLDGDLCLYEGHPFTGVSYEPGTEGKLLSEVEYKNGFATGITKRWYPSGQLKEEFSCKRGLRHGESTTWFDNGCIKIKAEYELGIELGYQEWNESGDLVESRELDPESVQANLLKRHREMYADW</sequence>
<dbReference type="SUPFAM" id="SSF82185">
    <property type="entry name" value="Histone H3 K4-specific methyltransferase SET7/9 N-terminal domain"/>
    <property type="match status" value="1"/>
</dbReference>
<evidence type="ECO:0000313" key="2">
    <source>
        <dbReference type="EMBL" id="SMS02777.1"/>
    </source>
</evidence>
<gene>
    <name evidence="2" type="primary">ywqK</name>
    <name evidence="1" type="ORF">SBX37_05535</name>
    <name evidence="2" type="ORF">VIM7927_04117</name>
</gene>
<evidence type="ECO:0000313" key="4">
    <source>
        <dbReference type="Proteomes" id="UP001283366"/>
    </source>
</evidence>
<accession>A0A1Y6IYQ4</accession>
<protein>
    <submittedName>
        <fullName evidence="2">Putative antitoxin YwqK</fullName>
    </submittedName>
</protein>
<dbReference type="EMBL" id="FXXI01000012">
    <property type="protein sequence ID" value="SMS02777.1"/>
    <property type="molecule type" value="Genomic_DNA"/>
</dbReference>
<proteinExistence type="predicted"/>
<name>A0A1Y6IYQ4_9VIBR</name>
<dbReference type="Proteomes" id="UP000196125">
    <property type="component" value="Unassembled WGS sequence"/>
</dbReference>
<dbReference type="Pfam" id="PF07661">
    <property type="entry name" value="MORN_2"/>
    <property type="match status" value="2"/>
</dbReference>
<dbReference type="RefSeq" id="WP_087482781.1">
    <property type="nucleotide sequence ID" value="NZ_AP024883.1"/>
</dbReference>
<dbReference type="AlphaFoldDB" id="A0A1Y6IYQ4"/>
<organism evidence="2 3">
    <name type="scientific">Vibrio mangrovi</name>
    <dbReference type="NCBI Taxonomy" id="474394"/>
    <lineage>
        <taxon>Bacteria</taxon>
        <taxon>Pseudomonadati</taxon>
        <taxon>Pseudomonadota</taxon>
        <taxon>Gammaproteobacteria</taxon>
        <taxon>Vibrionales</taxon>
        <taxon>Vibrionaceae</taxon>
        <taxon>Vibrio</taxon>
    </lineage>
</organism>
<keyword evidence="4" id="KW-1185">Reference proteome</keyword>
<evidence type="ECO:0000313" key="1">
    <source>
        <dbReference type="EMBL" id="MDW6002326.1"/>
    </source>
</evidence>